<dbReference type="RefSeq" id="WP_058470109.1">
    <property type="nucleotide sequence ID" value="NZ_CAAAIC010000004.1"/>
</dbReference>
<evidence type="ECO:0000259" key="3">
    <source>
        <dbReference type="Pfam" id="PF07992"/>
    </source>
</evidence>
<dbReference type="STRING" id="456.Ljor_0543"/>
<dbReference type="SUPFAM" id="SSF51905">
    <property type="entry name" value="FAD/NAD(P)-binding domain"/>
    <property type="match status" value="1"/>
</dbReference>
<dbReference type="PANTHER" id="PTHR48105">
    <property type="entry name" value="THIOREDOXIN REDUCTASE 1-RELATED-RELATED"/>
    <property type="match status" value="1"/>
</dbReference>
<gene>
    <name evidence="4" type="ORF">Ljor_0543</name>
</gene>
<dbReference type="AlphaFoldDB" id="A0A0W0V8P2"/>
<comment type="caution">
    <text evidence="4">The sequence shown here is derived from an EMBL/GenBank/DDBJ whole genome shotgun (WGS) entry which is preliminary data.</text>
</comment>
<keyword evidence="5" id="KW-1185">Reference proteome</keyword>
<dbReference type="PRINTS" id="PR00368">
    <property type="entry name" value="FADPNR"/>
</dbReference>
<evidence type="ECO:0000313" key="5">
    <source>
        <dbReference type="Proteomes" id="UP000055035"/>
    </source>
</evidence>
<sequence>MSLVNSSQVDCLIIGAGPAGLTAAIYLARYQRTIRIYDFGRSRASLIPTSHNYPAFPDGISGKDLLNRLKEQLSRYDIYVQSEQVTDLERGDSGFIVSTATAKIRANSVILATGVIDIEPKLPAIKDAIANGLLRHCPICDGYEVRNQKIAILGQGIKGLNEALFIRHYSPYIFLLTCGKLLRTGSKRKNAAEQAKIVVIEEPICRIELEKDKPSTIYFKEHPPLKVDTIYSALGYKMNNELGLRVGAKHSKGVLVVNDHQETSVAGLYAIGDVVSELNQICTAQGQAAMAATDIHNKLLSSK</sequence>
<keyword evidence="1" id="KW-0285">Flavoprotein</keyword>
<protein>
    <submittedName>
        <fullName evidence="4">Thioredoxin reductase</fullName>
    </submittedName>
</protein>
<dbReference type="InterPro" id="IPR023753">
    <property type="entry name" value="FAD/NAD-binding_dom"/>
</dbReference>
<reference evidence="4 5" key="1">
    <citation type="submission" date="2015-11" db="EMBL/GenBank/DDBJ databases">
        <title>Genomic analysis of 38 Legionella species identifies large and diverse effector repertoires.</title>
        <authorList>
            <person name="Burstein D."/>
            <person name="Amaro F."/>
            <person name="Zusman T."/>
            <person name="Lifshitz Z."/>
            <person name="Cohen O."/>
            <person name="Gilbert J.A."/>
            <person name="Pupko T."/>
            <person name="Shuman H.A."/>
            <person name="Segal G."/>
        </authorList>
    </citation>
    <scope>NUCLEOTIDE SEQUENCE [LARGE SCALE GENOMIC DNA]</scope>
    <source>
        <strain evidence="4 5">BL-540</strain>
    </source>
</reference>
<accession>A0A0W0V8P2</accession>
<dbReference type="EMBL" id="LNYJ01000011">
    <property type="protein sequence ID" value="KTD16237.1"/>
    <property type="molecule type" value="Genomic_DNA"/>
</dbReference>
<evidence type="ECO:0000256" key="1">
    <source>
        <dbReference type="ARBA" id="ARBA00022630"/>
    </source>
</evidence>
<dbReference type="InterPro" id="IPR036188">
    <property type="entry name" value="FAD/NAD-bd_sf"/>
</dbReference>
<dbReference type="Proteomes" id="UP000055035">
    <property type="component" value="Unassembled WGS sequence"/>
</dbReference>
<dbReference type="GO" id="GO:0016491">
    <property type="term" value="F:oxidoreductase activity"/>
    <property type="evidence" value="ECO:0007669"/>
    <property type="project" value="UniProtKB-KW"/>
</dbReference>
<evidence type="ECO:0000313" key="4">
    <source>
        <dbReference type="EMBL" id="KTD16237.1"/>
    </source>
</evidence>
<keyword evidence="2" id="KW-0560">Oxidoreductase</keyword>
<dbReference type="PRINTS" id="PR00469">
    <property type="entry name" value="PNDRDTASEII"/>
</dbReference>
<name>A0A0W0V8P2_9GAMM</name>
<proteinExistence type="predicted"/>
<feature type="domain" description="FAD/NAD(P)-binding" evidence="3">
    <location>
        <begin position="10"/>
        <end position="288"/>
    </location>
</feature>
<dbReference type="PATRIC" id="fig|456.5.peg.573"/>
<dbReference type="Gene3D" id="3.50.50.60">
    <property type="entry name" value="FAD/NAD(P)-binding domain"/>
    <property type="match status" value="2"/>
</dbReference>
<evidence type="ECO:0000256" key="2">
    <source>
        <dbReference type="ARBA" id="ARBA00023002"/>
    </source>
</evidence>
<dbReference type="Pfam" id="PF07992">
    <property type="entry name" value="Pyr_redox_2"/>
    <property type="match status" value="1"/>
</dbReference>
<organism evidence="4 5">
    <name type="scientific">Legionella jordanis</name>
    <dbReference type="NCBI Taxonomy" id="456"/>
    <lineage>
        <taxon>Bacteria</taxon>
        <taxon>Pseudomonadati</taxon>
        <taxon>Pseudomonadota</taxon>
        <taxon>Gammaproteobacteria</taxon>
        <taxon>Legionellales</taxon>
        <taxon>Legionellaceae</taxon>
        <taxon>Legionella</taxon>
    </lineage>
</organism>
<dbReference type="OrthoDB" id="109585at2"/>
<dbReference type="InterPro" id="IPR050097">
    <property type="entry name" value="Ferredoxin-NADP_redctase_2"/>
</dbReference>